<dbReference type="EMBL" id="LAYY01000027">
    <property type="protein sequence ID" value="KKK36576.1"/>
    <property type="molecule type" value="Genomic_DNA"/>
</dbReference>
<sequence length="210" mass="23998">MTLIYQPKAERKLSKAPSIDPTSLVLSSHAGEWTSIGSHNKIIESSFGDYTYTMDDVTVNYTEIGKFCSIASHVCINPVQHPMDRVTQHHMTYRKIMYNFAESDDDAFFDWRRTHKVKISHDVWIGHGAIIMKDVRIGTGAVIASGAVVTKDVEPYTIVAGVPAKTIKRRFSSETAERLLSIAWWDWPREKLEQHFDELNDVESFIEKHE</sequence>
<name>A0A0M2SSA3_9BACI</name>
<dbReference type="PANTHER" id="PTHR43300">
    <property type="entry name" value="ACETYLTRANSFERASE"/>
    <property type="match status" value="1"/>
</dbReference>
<keyword evidence="1 3" id="KW-0808">Transferase</keyword>
<dbReference type="InterPro" id="IPR011004">
    <property type="entry name" value="Trimer_LpxA-like_sf"/>
</dbReference>
<keyword evidence="2" id="KW-0677">Repeat</keyword>
<accession>A0A0M2SSA3</accession>
<reference evidence="3 4" key="1">
    <citation type="submission" date="2015-04" db="EMBL/GenBank/DDBJ databases">
        <title>Taxonomic description and genome sequence of Bacillus campisalis sp. nov., a novel member of the genus Bacillus isolated from solar saltern.</title>
        <authorList>
            <person name="Mathan Kumar R."/>
            <person name="Kaur G."/>
            <person name="Kumar A."/>
            <person name="Singh N.K."/>
            <person name="Kaur N."/>
            <person name="Kumar N."/>
            <person name="Mayilraj S."/>
        </authorList>
    </citation>
    <scope>NUCLEOTIDE SEQUENCE [LARGE SCALE GENOMIC DNA]</scope>
    <source>
        <strain evidence="3 4">SA2-6</strain>
    </source>
</reference>
<dbReference type="Proteomes" id="UP000034166">
    <property type="component" value="Unassembled WGS sequence"/>
</dbReference>
<gene>
    <name evidence="3" type="ORF">WQ57_18550</name>
</gene>
<evidence type="ECO:0000256" key="2">
    <source>
        <dbReference type="ARBA" id="ARBA00022737"/>
    </source>
</evidence>
<evidence type="ECO:0000256" key="1">
    <source>
        <dbReference type="ARBA" id="ARBA00022679"/>
    </source>
</evidence>
<dbReference type="GO" id="GO:0016740">
    <property type="term" value="F:transferase activity"/>
    <property type="evidence" value="ECO:0007669"/>
    <property type="project" value="UniProtKB-KW"/>
</dbReference>
<organism evidence="3 4">
    <name type="scientific">Mesobacillus campisalis</name>
    <dbReference type="NCBI Taxonomy" id="1408103"/>
    <lineage>
        <taxon>Bacteria</taxon>
        <taxon>Bacillati</taxon>
        <taxon>Bacillota</taxon>
        <taxon>Bacilli</taxon>
        <taxon>Bacillales</taxon>
        <taxon>Bacillaceae</taxon>
        <taxon>Mesobacillus</taxon>
    </lineage>
</organism>
<dbReference type="InterPro" id="IPR017694">
    <property type="entry name" value="Phosphonate_tfrase_rpt"/>
</dbReference>
<dbReference type="PATRIC" id="fig|1408103.3.peg.4108"/>
<dbReference type="PROSITE" id="PS00101">
    <property type="entry name" value="HEXAPEP_TRANSFERASES"/>
    <property type="match status" value="1"/>
</dbReference>
<dbReference type="Gene3D" id="2.160.10.10">
    <property type="entry name" value="Hexapeptide repeat proteins"/>
    <property type="match status" value="1"/>
</dbReference>
<protein>
    <submittedName>
        <fullName evidence="3">Acetyltransferase</fullName>
    </submittedName>
</protein>
<dbReference type="RefSeq" id="WP_046525261.1">
    <property type="nucleotide sequence ID" value="NZ_LAYY01000027.1"/>
</dbReference>
<dbReference type="NCBIfam" id="TIGR03308">
    <property type="entry name" value="phn_thr-fam"/>
    <property type="match status" value="1"/>
</dbReference>
<dbReference type="InterPro" id="IPR001451">
    <property type="entry name" value="Hexapep"/>
</dbReference>
<dbReference type="InterPro" id="IPR050179">
    <property type="entry name" value="Trans_hexapeptide_repeat"/>
</dbReference>
<comment type="caution">
    <text evidence="3">The sequence shown here is derived from an EMBL/GenBank/DDBJ whole genome shotgun (WGS) entry which is preliminary data.</text>
</comment>
<dbReference type="PANTHER" id="PTHR43300:SF11">
    <property type="entry name" value="ACETYLTRANSFERASE RV3034C-RELATED"/>
    <property type="match status" value="1"/>
</dbReference>
<evidence type="ECO:0000313" key="3">
    <source>
        <dbReference type="EMBL" id="KKK36576.1"/>
    </source>
</evidence>
<dbReference type="SUPFAM" id="SSF51161">
    <property type="entry name" value="Trimeric LpxA-like enzymes"/>
    <property type="match status" value="1"/>
</dbReference>
<dbReference type="InterPro" id="IPR018357">
    <property type="entry name" value="Hexapep_transf_CS"/>
</dbReference>
<keyword evidence="4" id="KW-1185">Reference proteome</keyword>
<dbReference type="CDD" id="cd03349">
    <property type="entry name" value="LbH_XAT"/>
    <property type="match status" value="1"/>
</dbReference>
<proteinExistence type="predicted"/>
<evidence type="ECO:0000313" key="4">
    <source>
        <dbReference type="Proteomes" id="UP000034166"/>
    </source>
</evidence>
<dbReference type="Pfam" id="PF00132">
    <property type="entry name" value="Hexapep"/>
    <property type="match status" value="1"/>
</dbReference>
<dbReference type="OrthoDB" id="9801697at2"/>
<dbReference type="AlphaFoldDB" id="A0A0M2SSA3"/>